<gene>
    <name evidence="5" type="ORF">A4X03_0g1166</name>
    <name evidence="4" type="ORF">JKIAZH3_G2053</name>
</gene>
<keyword evidence="2" id="KW-0472">Membrane</keyword>
<feature type="region of interest" description="Disordered" evidence="1">
    <location>
        <begin position="73"/>
        <end position="125"/>
    </location>
</feature>
<dbReference type="EMBL" id="CAJHJG010003502">
    <property type="protein sequence ID" value="CAD6932535.1"/>
    <property type="molecule type" value="Genomic_DNA"/>
</dbReference>
<keyword evidence="7" id="KW-1185">Reference proteome</keyword>
<feature type="compositionally biased region" description="Low complexity" evidence="1">
    <location>
        <begin position="73"/>
        <end position="100"/>
    </location>
</feature>
<reference evidence="5" key="1">
    <citation type="submission" date="2016-04" db="EMBL/GenBank/DDBJ databases">
        <authorList>
            <person name="Nguyen H.D."/>
            <person name="Kesanakurti P."/>
            <person name="Cullis J."/>
            <person name="Levesque C.A."/>
            <person name="Hambleton S."/>
        </authorList>
    </citation>
    <scope>NUCLEOTIDE SEQUENCE</scope>
    <source>
        <strain evidence="5">DAOMC 238032</strain>
    </source>
</reference>
<evidence type="ECO:0000313" key="4">
    <source>
        <dbReference type="EMBL" id="CAD6932535.1"/>
    </source>
</evidence>
<sequence length="189" mass="20108">MVNITIVLLFASVYVPAVLSAALPISVRQEALPARGNAFNLVSEAGKSVFAMCTLFVFMNTAKGKYEKMAAQKSQQPAQSFQQPAQGFQQPAQGFQQPAQVSQQPRSIFDGDRPPDTPHIGDASDFLHGNKNHALYALVHLPIASSAESPLSERALSPGSAKELVAMFKGVQLAAAAAVIPLAVWVGQH</sequence>
<evidence type="ECO:0000256" key="3">
    <source>
        <dbReference type="SAM" id="SignalP"/>
    </source>
</evidence>
<keyword evidence="2" id="KW-1133">Transmembrane helix</keyword>
<reference evidence="4" key="3">
    <citation type="submission" date="2020-10" db="EMBL/GenBank/DDBJ databases">
        <authorList>
            <person name="Sedaghatjoo S."/>
        </authorList>
    </citation>
    <scope>NUCLEOTIDE SEQUENCE</scope>
    <source>
        <strain evidence="4">AZH3</strain>
    </source>
</reference>
<evidence type="ECO:0000256" key="1">
    <source>
        <dbReference type="SAM" id="MobiDB-lite"/>
    </source>
</evidence>
<evidence type="ECO:0000256" key="2">
    <source>
        <dbReference type="SAM" id="Phobius"/>
    </source>
</evidence>
<comment type="caution">
    <text evidence="5">The sequence shown here is derived from an EMBL/GenBank/DDBJ whole genome shotgun (WGS) entry which is preliminary data.</text>
</comment>
<keyword evidence="2" id="KW-0812">Transmembrane</keyword>
<dbReference type="AlphaFoldDB" id="A0A177V5T0"/>
<feature type="chain" id="PRO_5043960473" evidence="3">
    <location>
        <begin position="21"/>
        <end position="189"/>
    </location>
</feature>
<evidence type="ECO:0000313" key="6">
    <source>
        <dbReference type="Proteomes" id="UP000077671"/>
    </source>
</evidence>
<evidence type="ECO:0000313" key="7">
    <source>
        <dbReference type="Proteomes" id="UP000836402"/>
    </source>
</evidence>
<name>A0A177V5T0_9BASI</name>
<keyword evidence="3" id="KW-0732">Signal</keyword>
<feature type="signal peptide" evidence="3">
    <location>
        <begin position="1"/>
        <end position="20"/>
    </location>
</feature>
<evidence type="ECO:0000313" key="5">
    <source>
        <dbReference type="EMBL" id="KAE8264130.1"/>
    </source>
</evidence>
<feature type="transmembrane region" description="Helical" evidence="2">
    <location>
        <begin position="164"/>
        <end position="186"/>
    </location>
</feature>
<accession>A0A177V5T0</accession>
<reference evidence="5" key="2">
    <citation type="journal article" date="2019" name="IMA Fungus">
        <title>Genome sequencing and comparison of five Tilletia species to identify candidate genes for the detection of regulated species infecting wheat.</title>
        <authorList>
            <person name="Nguyen H.D.T."/>
            <person name="Sultana T."/>
            <person name="Kesanakurti P."/>
            <person name="Hambleton S."/>
        </authorList>
    </citation>
    <scope>NUCLEOTIDE SEQUENCE</scope>
    <source>
        <strain evidence="5">DAOMC 238032</strain>
    </source>
</reference>
<proteinExistence type="predicted"/>
<protein>
    <submittedName>
        <fullName evidence="5">Uncharacterized protein</fullName>
    </submittedName>
</protein>
<organism evidence="5 6">
    <name type="scientific">Tilletia caries</name>
    <name type="common">wheat bunt fungus</name>
    <dbReference type="NCBI Taxonomy" id="13290"/>
    <lineage>
        <taxon>Eukaryota</taxon>
        <taxon>Fungi</taxon>
        <taxon>Dikarya</taxon>
        <taxon>Basidiomycota</taxon>
        <taxon>Ustilaginomycotina</taxon>
        <taxon>Exobasidiomycetes</taxon>
        <taxon>Tilletiales</taxon>
        <taxon>Tilletiaceae</taxon>
        <taxon>Tilletia</taxon>
    </lineage>
</organism>
<dbReference type="EMBL" id="LWDD02000088">
    <property type="protein sequence ID" value="KAE8264130.1"/>
    <property type="molecule type" value="Genomic_DNA"/>
</dbReference>
<feature type="transmembrane region" description="Helical" evidence="2">
    <location>
        <begin position="45"/>
        <end position="62"/>
    </location>
</feature>
<dbReference type="Proteomes" id="UP000836402">
    <property type="component" value="Unassembled WGS sequence"/>
</dbReference>
<dbReference type="Proteomes" id="UP000077671">
    <property type="component" value="Unassembled WGS sequence"/>
</dbReference>